<evidence type="ECO:0000313" key="1">
    <source>
        <dbReference type="EMBL" id="SHK84011.1"/>
    </source>
</evidence>
<dbReference type="STRING" id="1302687.SAMN05444267_1008119"/>
<dbReference type="RefSeq" id="WP_139262577.1">
    <property type="nucleotide sequence ID" value="NZ_FRAV01000008.1"/>
</dbReference>
<name>A0A1M6VRQ0_9FLAO</name>
<organism evidence="1 2">
    <name type="scientific">Chryseobacterium polytrichastri</name>
    <dbReference type="NCBI Taxonomy" id="1302687"/>
    <lineage>
        <taxon>Bacteria</taxon>
        <taxon>Pseudomonadati</taxon>
        <taxon>Bacteroidota</taxon>
        <taxon>Flavobacteriia</taxon>
        <taxon>Flavobacteriales</taxon>
        <taxon>Weeksellaceae</taxon>
        <taxon>Chryseobacterium group</taxon>
        <taxon>Chryseobacterium</taxon>
    </lineage>
</organism>
<reference evidence="2" key="1">
    <citation type="submission" date="2016-11" db="EMBL/GenBank/DDBJ databases">
        <authorList>
            <person name="Varghese N."/>
            <person name="Submissions S."/>
        </authorList>
    </citation>
    <scope>NUCLEOTIDE SEQUENCE [LARGE SCALE GENOMIC DNA]</scope>
    <source>
        <strain evidence="2">DSM 26899</strain>
    </source>
</reference>
<gene>
    <name evidence="1" type="ORF">SAMN05444267_1008119</name>
</gene>
<accession>A0A1M6VRQ0</accession>
<keyword evidence="2" id="KW-1185">Reference proteome</keyword>
<sequence length="101" mass="11742">MHLKDLTKSQLNLLFCSAMGWHSQLSTTDEYSVEKFDKFCEQKLNYEWEGNLWTIRSDKVQIEIHENLYFRCGHIVGTGIGGTAFDLKAVCKCLREFGFEL</sequence>
<dbReference type="Proteomes" id="UP000184364">
    <property type="component" value="Unassembled WGS sequence"/>
</dbReference>
<protein>
    <submittedName>
        <fullName evidence="1">Uncharacterized protein</fullName>
    </submittedName>
</protein>
<dbReference type="AlphaFoldDB" id="A0A1M6VRQ0"/>
<proteinExistence type="predicted"/>
<dbReference type="EMBL" id="FRAV01000008">
    <property type="protein sequence ID" value="SHK84011.1"/>
    <property type="molecule type" value="Genomic_DNA"/>
</dbReference>
<evidence type="ECO:0000313" key="2">
    <source>
        <dbReference type="Proteomes" id="UP000184364"/>
    </source>
</evidence>